<dbReference type="AlphaFoldDB" id="A0A498HK78"/>
<organism evidence="4 5">
    <name type="scientific">Malus domestica</name>
    <name type="common">Apple</name>
    <name type="synonym">Pyrus malus</name>
    <dbReference type="NCBI Taxonomy" id="3750"/>
    <lineage>
        <taxon>Eukaryota</taxon>
        <taxon>Viridiplantae</taxon>
        <taxon>Streptophyta</taxon>
        <taxon>Embryophyta</taxon>
        <taxon>Tracheophyta</taxon>
        <taxon>Spermatophyta</taxon>
        <taxon>Magnoliopsida</taxon>
        <taxon>eudicotyledons</taxon>
        <taxon>Gunneridae</taxon>
        <taxon>Pentapetalae</taxon>
        <taxon>rosids</taxon>
        <taxon>fabids</taxon>
        <taxon>Rosales</taxon>
        <taxon>Rosaceae</taxon>
        <taxon>Amygdaloideae</taxon>
        <taxon>Maleae</taxon>
        <taxon>Malus</taxon>
    </lineage>
</organism>
<dbReference type="InterPro" id="IPR025486">
    <property type="entry name" value="DUF4378"/>
</dbReference>
<protein>
    <recommendedName>
        <fullName evidence="6">DUF4378 domain-containing protein</fullName>
    </recommendedName>
</protein>
<dbReference type="PANTHER" id="PTHR21726:SF29">
    <property type="entry name" value="EXPRESSED PROTEIN"/>
    <property type="match status" value="1"/>
</dbReference>
<evidence type="ECO:0000259" key="3">
    <source>
        <dbReference type="Pfam" id="PF14383"/>
    </source>
</evidence>
<dbReference type="Pfam" id="PF14309">
    <property type="entry name" value="DUF4378"/>
    <property type="match status" value="1"/>
</dbReference>
<feature type="compositionally biased region" description="Basic and acidic residues" evidence="1">
    <location>
        <begin position="372"/>
        <end position="381"/>
    </location>
</feature>
<dbReference type="InterPro" id="IPR032795">
    <property type="entry name" value="DUF3741-assoc"/>
</dbReference>
<sequence>MDKMRPTYGSAYMPDGDSDHESYPWENRKYSCKAYSIYNFGHSEVKRQRRVAKYKSYVVEAKFKTALKNGVRWFKNKYYALVYATMGVEREGSKSGAGHVGGFFHLFDWTAKSRKKLFSGKSDSSERSKQGKRSHGNLPMTRQHLVDEDETGAASSIRGSSDYSYASSVTDEEGLGAKAPSVVAKLMGLDSLPTSSFSEPYSTPYFDTQSLQDAHYHRRNVECYHDDQLRYSGNPIKRMDGPTRNSLEPKPQNMQSTPIERFQTETLPPRSAKSIPLTHHKLLSPIKNPGFVSTRNAAHIMEAAAKIIEPGPPATAKAKMPLVGASSVPLKVQALKEKVEASRKVPLVGSSSETLKDQDLKDKVGAAYKKTKPSEVSRKPVESNAAKSLQGQSLNKSWNGSLDLSFRASSETEETKVKSISLAIQAKVNVQKRGQNLSRNISSVGQREQNEVISNQPFQTQPNVQKNLHKKPSTHNASGALKQNNQKQNGVVDKEKLPSKPLVSNSQGRKVLSGDSSSGRHKSSVRSSGNSKIGSRKLGSEATDSEKEVSYSNERNYPRKKRSIDGNFQFNKDHAVDDMLSHKNQKRVQSNPVTDRHYSWAEDCRKKGMDVVSFTFTAPLTRSLLGTDISALVAQKSNSLCTDHRGKRLLLDTDSMKPSSVGYNVISGDALSALLEQKLRELSYGSESSSREAAKVCSASTASNLDVKPNYNAVSSMQRLNDQRDQHLLVTKKSGDRFEADTPPAFRLKQKFQGVDKAEEYSSSPIEAGQVHCRHPSPVSVLESSFSNESYGSSITTDSNSTEASRLCSSVQAWEVNVFSSSKKFHSVEADTELSDSASSTYTGTVARTHAATVHIKESLRSNEWELEYIKETLCNVELMFQDFTLGRARKIINPHLFNLLECRRGQSEIDGGESRVRRKELFDCTSECLDLKCRRYVGGGYSAWVKGVAMVRRKASLAEEVYKELSGWKGMWECMVDELVDKDMGSPYGRWLDFETDAFALGVDVEGQIFDSLVDEVVADMLQL</sequence>
<name>A0A498HK78_MALDO</name>
<evidence type="ECO:0000313" key="5">
    <source>
        <dbReference type="Proteomes" id="UP000290289"/>
    </source>
</evidence>
<dbReference type="InterPro" id="IPR021899">
    <property type="entry name" value="DUF3511"/>
</dbReference>
<dbReference type="EMBL" id="RDQH01000342">
    <property type="protein sequence ID" value="RXH71928.1"/>
    <property type="molecule type" value="Genomic_DNA"/>
</dbReference>
<dbReference type="PANTHER" id="PTHR21726">
    <property type="entry name" value="PHOSPHATIDYLINOSITOL N-ACETYLGLUCOSAMINYLTRANSFERASE SUBUNIT P DOWN SYNDROME CRITICAL REGION PROTEIN 5 -RELATED"/>
    <property type="match status" value="1"/>
</dbReference>
<feature type="domain" description="DUF3741" evidence="3">
    <location>
        <begin position="167"/>
        <end position="198"/>
    </location>
</feature>
<feature type="compositionally biased region" description="Polar residues" evidence="1">
    <location>
        <begin position="474"/>
        <end position="489"/>
    </location>
</feature>
<feature type="region of interest" description="Disordered" evidence="1">
    <location>
        <begin position="118"/>
        <end position="143"/>
    </location>
</feature>
<keyword evidence="5" id="KW-1185">Reference proteome</keyword>
<feature type="region of interest" description="Disordered" evidence="1">
    <location>
        <begin position="232"/>
        <end position="256"/>
    </location>
</feature>
<proteinExistence type="predicted"/>
<feature type="domain" description="DUF4378" evidence="2">
    <location>
        <begin position="866"/>
        <end position="1017"/>
    </location>
</feature>
<feature type="compositionally biased region" description="Polar residues" evidence="1">
    <location>
        <begin position="442"/>
        <end position="466"/>
    </location>
</feature>
<evidence type="ECO:0000259" key="2">
    <source>
        <dbReference type="Pfam" id="PF14309"/>
    </source>
</evidence>
<feature type="region of interest" description="Disordered" evidence="1">
    <location>
        <begin position="366"/>
        <end position="394"/>
    </location>
</feature>
<dbReference type="Pfam" id="PF12023">
    <property type="entry name" value="DUF3511"/>
    <property type="match status" value="1"/>
</dbReference>
<dbReference type="Proteomes" id="UP000290289">
    <property type="component" value="Chromosome 16"/>
</dbReference>
<accession>A0A498HK78</accession>
<dbReference type="STRING" id="3750.A0A498HK78"/>
<evidence type="ECO:0000256" key="1">
    <source>
        <dbReference type="SAM" id="MobiDB-lite"/>
    </source>
</evidence>
<dbReference type="Pfam" id="PF14383">
    <property type="entry name" value="VARLMGL"/>
    <property type="match status" value="1"/>
</dbReference>
<feature type="compositionally biased region" description="Polar residues" evidence="1">
    <location>
        <begin position="385"/>
        <end position="394"/>
    </location>
</feature>
<evidence type="ECO:0000313" key="4">
    <source>
        <dbReference type="EMBL" id="RXH71928.1"/>
    </source>
</evidence>
<feature type="region of interest" description="Disordered" evidence="1">
    <location>
        <begin position="442"/>
        <end position="569"/>
    </location>
</feature>
<comment type="caution">
    <text evidence="4">The sequence shown here is derived from an EMBL/GenBank/DDBJ whole genome shotgun (WGS) entry which is preliminary data.</text>
</comment>
<evidence type="ECO:0008006" key="6">
    <source>
        <dbReference type="Google" id="ProtNLM"/>
    </source>
</evidence>
<reference evidence="4 5" key="1">
    <citation type="submission" date="2018-10" db="EMBL/GenBank/DDBJ databases">
        <title>A high-quality apple genome assembly.</title>
        <authorList>
            <person name="Hu J."/>
        </authorList>
    </citation>
    <scope>NUCLEOTIDE SEQUENCE [LARGE SCALE GENOMIC DNA]</scope>
    <source>
        <strain evidence="5">cv. HFTH1</strain>
        <tissue evidence="4">Young leaf</tissue>
    </source>
</reference>
<gene>
    <name evidence="4" type="ORF">DVH24_025429</name>
</gene>